<dbReference type="AlphaFoldDB" id="A0A1B7NU57"/>
<feature type="region of interest" description="Disordered" evidence="1">
    <location>
        <begin position="100"/>
        <end position="124"/>
    </location>
</feature>
<keyword evidence="3" id="KW-1185">Reference proteome</keyword>
<organism evidence="2 3">
    <name type="scientific">Emergomyces africanus</name>
    <dbReference type="NCBI Taxonomy" id="1955775"/>
    <lineage>
        <taxon>Eukaryota</taxon>
        <taxon>Fungi</taxon>
        <taxon>Dikarya</taxon>
        <taxon>Ascomycota</taxon>
        <taxon>Pezizomycotina</taxon>
        <taxon>Eurotiomycetes</taxon>
        <taxon>Eurotiomycetidae</taxon>
        <taxon>Onygenales</taxon>
        <taxon>Ajellomycetaceae</taxon>
        <taxon>Emergomyces</taxon>
    </lineage>
</organism>
<evidence type="ECO:0000313" key="2">
    <source>
        <dbReference type="EMBL" id="OAX80310.1"/>
    </source>
</evidence>
<dbReference type="EMBL" id="LGUA01000738">
    <property type="protein sequence ID" value="OAX80310.1"/>
    <property type="molecule type" value="Genomic_DNA"/>
</dbReference>
<dbReference type="Proteomes" id="UP000091918">
    <property type="component" value="Unassembled WGS sequence"/>
</dbReference>
<name>A0A1B7NU57_9EURO</name>
<evidence type="ECO:0000313" key="3">
    <source>
        <dbReference type="Proteomes" id="UP000091918"/>
    </source>
</evidence>
<feature type="compositionally biased region" description="Acidic residues" evidence="1">
    <location>
        <begin position="101"/>
        <end position="115"/>
    </location>
</feature>
<accession>A0A1B7NU57</accession>
<feature type="region of interest" description="Disordered" evidence="1">
    <location>
        <begin position="263"/>
        <end position="302"/>
    </location>
</feature>
<comment type="caution">
    <text evidence="2">The sequence shown here is derived from an EMBL/GenBank/DDBJ whole genome shotgun (WGS) entry which is preliminary data.</text>
</comment>
<proteinExistence type="predicted"/>
<evidence type="ECO:0000256" key="1">
    <source>
        <dbReference type="SAM" id="MobiDB-lite"/>
    </source>
</evidence>
<feature type="compositionally biased region" description="Polar residues" evidence="1">
    <location>
        <begin position="285"/>
        <end position="302"/>
    </location>
</feature>
<dbReference type="OrthoDB" id="4188857at2759"/>
<protein>
    <submittedName>
        <fullName evidence="2">Uncharacterized protein</fullName>
    </submittedName>
</protein>
<sequence length="302" mass="33874">MGSQRLSCLLNDGMSLSQRLMLSHHNWQKRNINLAATCDDIQYTLFFLCSLTYECRDIEGIDCETISVIEDNVFHCRRAIYEFETQVLSMMGHRMLRVATGEEEENEEENEEEKEVGDGKGRVGGGNAEWASSLTFTRWCPSTFYHAVHLALKDVVDELQLVISVAVDVVLLVGDYYDCCDGCDCCDGIGCELPLRTTNGRQRCFDPYPPAERPSGSSDGDWLVDDDDRKLRGRYHEAQDYTAIWWLLPSRLPTRPNKHTVFSDLRDCGDDDDSAGSGDGNDNGRQMTTTAGVPALQLSSNV</sequence>
<gene>
    <name evidence="2" type="ORF">ACJ72_05363</name>
</gene>
<reference evidence="2 3" key="1">
    <citation type="submission" date="2015-07" db="EMBL/GenBank/DDBJ databases">
        <title>Emmonsia species relationships and genome sequence.</title>
        <authorList>
            <person name="Cuomo C.A."/>
            <person name="Schwartz I.S."/>
            <person name="Kenyon C."/>
            <person name="de Hoog G.S."/>
            <person name="Govender N.P."/>
            <person name="Botha A."/>
            <person name="Moreno L."/>
            <person name="de Vries M."/>
            <person name="Munoz J.F."/>
            <person name="Stielow J.B."/>
        </authorList>
    </citation>
    <scope>NUCLEOTIDE SEQUENCE [LARGE SCALE GENOMIC DNA]</scope>
    <source>
        <strain evidence="2 3">CBS 136260</strain>
    </source>
</reference>